<evidence type="ECO:0000256" key="7">
    <source>
        <dbReference type="SAM" id="Phobius"/>
    </source>
</evidence>
<dbReference type="PROSITE" id="PS00211">
    <property type="entry name" value="ABC_TRANSPORTER_1"/>
    <property type="match status" value="1"/>
</dbReference>
<keyword evidence="4 10" id="KW-0067">ATP-binding</keyword>
<feature type="transmembrane region" description="Helical" evidence="7">
    <location>
        <begin position="179"/>
        <end position="196"/>
    </location>
</feature>
<feature type="transmembrane region" description="Helical" evidence="7">
    <location>
        <begin position="56"/>
        <end position="81"/>
    </location>
</feature>
<evidence type="ECO:0000256" key="6">
    <source>
        <dbReference type="ARBA" id="ARBA00023136"/>
    </source>
</evidence>
<keyword evidence="6 7" id="KW-0472">Membrane</keyword>
<dbReference type="PANTHER" id="PTHR24221">
    <property type="entry name" value="ATP-BINDING CASSETTE SUB-FAMILY B"/>
    <property type="match status" value="1"/>
</dbReference>
<dbReference type="SUPFAM" id="SSF52540">
    <property type="entry name" value="P-loop containing nucleoside triphosphate hydrolases"/>
    <property type="match status" value="1"/>
</dbReference>
<feature type="domain" description="ABC transporter" evidence="8">
    <location>
        <begin position="377"/>
        <end position="600"/>
    </location>
</feature>
<dbReference type="Gene3D" id="3.40.50.300">
    <property type="entry name" value="P-loop containing nucleotide triphosphate hydrolases"/>
    <property type="match status" value="1"/>
</dbReference>
<keyword evidence="2 7" id="KW-0812">Transmembrane</keyword>
<evidence type="ECO:0000256" key="1">
    <source>
        <dbReference type="ARBA" id="ARBA00004651"/>
    </source>
</evidence>
<dbReference type="Pfam" id="PF00664">
    <property type="entry name" value="ABC_membrane"/>
    <property type="match status" value="1"/>
</dbReference>
<dbReference type="PROSITE" id="PS50893">
    <property type="entry name" value="ABC_TRANSPORTER_2"/>
    <property type="match status" value="1"/>
</dbReference>
<dbReference type="PROSITE" id="PS50929">
    <property type="entry name" value="ABC_TM1F"/>
    <property type="match status" value="1"/>
</dbReference>
<dbReference type="InterPro" id="IPR039421">
    <property type="entry name" value="Type_1_exporter"/>
</dbReference>
<evidence type="ECO:0000256" key="3">
    <source>
        <dbReference type="ARBA" id="ARBA00022741"/>
    </source>
</evidence>
<feature type="domain" description="ABC transmembrane type-1" evidence="9">
    <location>
        <begin position="54"/>
        <end position="309"/>
    </location>
</feature>
<dbReference type="InterPro" id="IPR003439">
    <property type="entry name" value="ABC_transporter-like_ATP-bd"/>
</dbReference>
<reference evidence="10 11" key="1">
    <citation type="submission" date="2018-12" db="EMBL/GenBank/DDBJ databases">
        <title>Croceicoccus ponticola sp. nov., a lipolytic bacterium isolated from seawater.</title>
        <authorList>
            <person name="Yoon J.-H."/>
        </authorList>
    </citation>
    <scope>NUCLEOTIDE SEQUENCE [LARGE SCALE GENOMIC DNA]</scope>
    <source>
        <strain evidence="10 11">GM-16</strain>
    </source>
</reference>
<dbReference type="GO" id="GO:0016887">
    <property type="term" value="F:ATP hydrolysis activity"/>
    <property type="evidence" value="ECO:0007669"/>
    <property type="project" value="InterPro"/>
</dbReference>
<dbReference type="InterPro" id="IPR036640">
    <property type="entry name" value="ABC1_TM_sf"/>
</dbReference>
<dbReference type="InterPro" id="IPR017871">
    <property type="entry name" value="ABC_transporter-like_CS"/>
</dbReference>
<evidence type="ECO:0000256" key="4">
    <source>
        <dbReference type="ARBA" id="ARBA00022840"/>
    </source>
</evidence>
<comment type="caution">
    <text evidence="10">The sequence shown here is derived from an EMBL/GenBank/DDBJ whole genome shotgun (WGS) entry which is preliminary data.</text>
</comment>
<comment type="subcellular location">
    <subcellularLocation>
        <location evidence="1">Cell membrane</location>
        <topology evidence="1">Multi-pass membrane protein</topology>
    </subcellularLocation>
</comment>
<accession>A0A437GXE0</accession>
<feature type="transmembrane region" description="Helical" evidence="7">
    <location>
        <begin position="202"/>
        <end position="221"/>
    </location>
</feature>
<dbReference type="InterPro" id="IPR003593">
    <property type="entry name" value="AAA+_ATPase"/>
</dbReference>
<sequence>MSKGVTKQWPAVWPCSARPPHIPCVTQRAAIARAAIMNGPAITILRGLPVPQLAGLLMLMLGVALTEGVGILALVPMLALLGQAASALPSWAEPFARLVDLPMLLVFFVALVAGRAALQFALSLAQQRAQLKLIDRWRHEVFAALVRANWRTLSAMRRSDHVSLIVTSIDRLGYGFSNLLQIIAMAVTLGAIWIVALWLAPALAAVAVVGGLIVIAGFIPLKRKAHRLGVALGQRYAAVQGSLDESLRAMRLIKSHGREAAAIATMQGGMTELRSAQIAFHKAASRSRALLHVGAAILLATIIALASARDVPTSVLLPLIVLFGRSVPLLDALQQGTQQWAHSAPALAEAQAVLDTARAGAEPPVGDALPVVPRQSIALDNATIDHDGRHRPAVDAITLTLPVATTTALVGPSGAGKSTLADLFGGLLEPDGGDLVVDGKRLRGEGTVHWRRSVAYVHQEPVLFPASIRENMLWAEPDASDPQIETALRDAAAGFVFDLPSGVDTFVGDAGCQLSGGERQRIALARALLRDPALLILDEATSALDAASEAAIADAIGRMKGVRTVLIVAHRGMLTDLADRIVHMRDGRIEHVENRRKVVA</sequence>
<dbReference type="Proteomes" id="UP000283003">
    <property type="component" value="Unassembled WGS sequence"/>
</dbReference>
<dbReference type="EMBL" id="RXOL01000003">
    <property type="protein sequence ID" value="RVQ67065.1"/>
    <property type="molecule type" value="Genomic_DNA"/>
</dbReference>
<dbReference type="SUPFAM" id="SSF90123">
    <property type="entry name" value="ABC transporter transmembrane region"/>
    <property type="match status" value="1"/>
</dbReference>
<dbReference type="SMART" id="SM00382">
    <property type="entry name" value="AAA"/>
    <property type="match status" value="1"/>
</dbReference>
<evidence type="ECO:0000259" key="9">
    <source>
        <dbReference type="PROSITE" id="PS50929"/>
    </source>
</evidence>
<keyword evidence="11" id="KW-1185">Reference proteome</keyword>
<evidence type="ECO:0000313" key="10">
    <source>
        <dbReference type="EMBL" id="RVQ67065.1"/>
    </source>
</evidence>
<dbReference type="Gene3D" id="1.20.1560.10">
    <property type="entry name" value="ABC transporter type 1, transmembrane domain"/>
    <property type="match status" value="1"/>
</dbReference>
<dbReference type="GO" id="GO:0140359">
    <property type="term" value="F:ABC-type transporter activity"/>
    <property type="evidence" value="ECO:0007669"/>
    <property type="project" value="InterPro"/>
</dbReference>
<organism evidence="10 11">
    <name type="scientific">Croceicoccus ponticola</name>
    <dbReference type="NCBI Taxonomy" id="2217664"/>
    <lineage>
        <taxon>Bacteria</taxon>
        <taxon>Pseudomonadati</taxon>
        <taxon>Pseudomonadota</taxon>
        <taxon>Alphaproteobacteria</taxon>
        <taxon>Sphingomonadales</taxon>
        <taxon>Erythrobacteraceae</taxon>
        <taxon>Croceicoccus</taxon>
    </lineage>
</organism>
<dbReference type="InterPro" id="IPR011527">
    <property type="entry name" value="ABC1_TM_dom"/>
</dbReference>
<dbReference type="OrthoDB" id="5288711at2"/>
<dbReference type="AlphaFoldDB" id="A0A437GXE0"/>
<evidence type="ECO:0000313" key="11">
    <source>
        <dbReference type="Proteomes" id="UP000283003"/>
    </source>
</evidence>
<evidence type="ECO:0000259" key="8">
    <source>
        <dbReference type="PROSITE" id="PS50893"/>
    </source>
</evidence>
<gene>
    <name evidence="10" type="ORF">EKN06_09030</name>
</gene>
<dbReference type="InterPro" id="IPR027417">
    <property type="entry name" value="P-loop_NTPase"/>
</dbReference>
<evidence type="ECO:0000256" key="5">
    <source>
        <dbReference type="ARBA" id="ARBA00022989"/>
    </source>
</evidence>
<keyword evidence="5 7" id="KW-1133">Transmembrane helix</keyword>
<feature type="transmembrane region" description="Helical" evidence="7">
    <location>
        <begin position="101"/>
        <end position="122"/>
    </location>
</feature>
<keyword evidence="3" id="KW-0547">Nucleotide-binding</keyword>
<dbReference type="Pfam" id="PF00005">
    <property type="entry name" value="ABC_tran"/>
    <property type="match status" value="1"/>
</dbReference>
<feature type="transmembrane region" description="Helical" evidence="7">
    <location>
        <begin position="289"/>
        <end position="308"/>
    </location>
</feature>
<dbReference type="GO" id="GO:0034040">
    <property type="term" value="F:ATPase-coupled lipid transmembrane transporter activity"/>
    <property type="evidence" value="ECO:0007669"/>
    <property type="project" value="TreeGrafter"/>
</dbReference>
<dbReference type="GO" id="GO:0005886">
    <property type="term" value="C:plasma membrane"/>
    <property type="evidence" value="ECO:0007669"/>
    <property type="project" value="UniProtKB-SubCell"/>
</dbReference>
<proteinExistence type="predicted"/>
<name>A0A437GXE0_9SPHN</name>
<protein>
    <submittedName>
        <fullName evidence="10">ABC transporter ATP-binding protein</fullName>
    </submittedName>
</protein>
<evidence type="ECO:0000256" key="2">
    <source>
        <dbReference type="ARBA" id="ARBA00022692"/>
    </source>
</evidence>
<dbReference type="GO" id="GO:0005524">
    <property type="term" value="F:ATP binding"/>
    <property type="evidence" value="ECO:0007669"/>
    <property type="project" value="UniProtKB-KW"/>
</dbReference>
<dbReference type="PANTHER" id="PTHR24221:SF654">
    <property type="entry name" value="ATP-BINDING CASSETTE SUB-FAMILY B MEMBER 6"/>
    <property type="match status" value="1"/>
</dbReference>